<name>A0A820AX21_9BILA</name>
<dbReference type="AlphaFoldDB" id="A0A820AX21"/>
<evidence type="ECO:0000313" key="2">
    <source>
        <dbReference type="EMBL" id="CAF4183947.1"/>
    </source>
</evidence>
<sequence>KKSKTGAKVIHDNDDDDDIYPTVKVTHGGESPEKATETENKDNDNDMRVEKNKKYGLYRVFNIDLNEKPIQSVPIPSPLTSQLKESKKKIIEKQEQLSTSKPKHKREHSGDKELLSPADEEENRSTSSTPSLGPPVTAGKTKVKNHHQKQQQ</sequence>
<evidence type="ECO:0000256" key="1">
    <source>
        <dbReference type="SAM" id="MobiDB-lite"/>
    </source>
</evidence>
<dbReference type="Proteomes" id="UP000663823">
    <property type="component" value="Unassembled WGS sequence"/>
</dbReference>
<accession>A0A820AX21</accession>
<feature type="non-terminal residue" evidence="2">
    <location>
        <position position="152"/>
    </location>
</feature>
<evidence type="ECO:0000313" key="3">
    <source>
        <dbReference type="Proteomes" id="UP000663823"/>
    </source>
</evidence>
<reference evidence="2" key="1">
    <citation type="submission" date="2021-02" db="EMBL/GenBank/DDBJ databases">
        <authorList>
            <person name="Nowell W R."/>
        </authorList>
    </citation>
    <scope>NUCLEOTIDE SEQUENCE</scope>
</reference>
<feature type="region of interest" description="Disordered" evidence="1">
    <location>
        <begin position="1"/>
        <end position="54"/>
    </location>
</feature>
<feature type="compositionally biased region" description="Basic and acidic residues" evidence="1">
    <location>
        <begin position="84"/>
        <end position="95"/>
    </location>
</feature>
<feature type="compositionally biased region" description="Basic and acidic residues" evidence="1">
    <location>
        <begin position="30"/>
        <end position="53"/>
    </location>
</feature>
<proteinExistence type="predicted"/>
<dbReference type="EMBL" id="CAJOAX010018799">
    <property type="protein sequence ID" value="CAF4183947.1"/>
    <property type="molecule type" value="Genomic_DNA"/>
</dbReference>
<feature type="region of interest" description="Disordered" evidence="1">
    <location>
        <begin position="68"/>
        <end position="152"/>
    </location>
</feature>
<gene>
    <name evidence="2" type="ORF">OTI717_LOCUS37823</name>
</gene>
<feature type="compositionally biased region" description="Basic residues" evidence="1">
    <location>
        <begin position="141"/>
        <end position="152"/>
    </location>
</feature>
<protein>
    <submittedName>
        <fullName evidence="2">Uncharacterized protein</fullName>
    </submittedName>
</protein>
<comment type="caution">
    <text evidence="2">The sequence shown here is derived from an EMBL/GenBank/DDBJ whole genome shotgun (WGS) entry which is preliminary data.</text>
</comment>
<organism evidence="2 3">
    <name type="scientific">Rotaria sordida</name>
    <dbReference type="NCBI Taxonomy" id="392033"/>
    <lineage>
        <taxon>Eukaryota</taxon>
        <taxon>Metazoa</taxon>
        <taxon>Spiralia</taxon>
        <taxon>Gnathifera</taxon>
        <taxon>Rotifera</taxon>
        <taxon>Eurotatoria</taxon>
        <taxon>Bdelloidea</taxon>
        <taxon>Philodinida</taxon>
        <taxon>Philodinidae</taxon>
        <taxon>Rotaria</taxon>
    </lineage>
</organism>